<dbReference type="GeneID" id="24793837"/>
<dbReference type="AlphaFoldDB" id="A0A075WC63"/>
<accession>A0A075WC63</accession>
<dbReference type="SUPFAM" id="SSF81301">
    <property type="entry name" value="Nucleotidyltransferase"/>
    <property type="match status" value="1"/>
</dbReference>
<gene>
    <name evidence="2" type="ORF">AFULGI_00002960</name>
</gene>
<dbReference type="GO" id="GO:0016779">
    <property type="term" value="F:nucleotidyltransferase activity"/>
    <property type="evidence" value="ECO:0007669"/>
    <property type="project" value="InterPro"/>
</dbReference>
<dbReference type="Gene3D" id="3.30.460.10">
    <property type="entry name" value="Beta Polymerase, domain 2"/>
    <property type="match status" value="1"/>
</dbReference>
<sequence length="102" mass="11737">MHEKLLELSRELKEKFKDEIIEIIVFGSYARGDLDEDSDIDILVVVNDDSVEDDLRKAAYSFIPKIGRLISVKIIDKKTFENMKKMEFSLISSIEKEGIKIG</sequence>
<dbReference type="RefSeq" id="WP_010877809.1">
    <property type="nucleotide sequence ID" value="NZ_CP006577.1"/>
</dbReference>
<dbReference type="CDD" id="cd05403">
    <property type="entry name" value="NT_KNTase_like"/>
    <property type="match status" value="1"/>
</dbReference>
<evidence type="ECO:0000259" key="1">
    <source>
        <dbReference type="Pfam" id="PF01909"/>
    </source>
</evidence>
<dbReference type="InterPro" id="IPR052548">
    <property type="entry name" value="Type_VII_TA_antitoxin"/>
</dbReference>
<dbReference type="HOGENOM" id="CLU_130257_3_2_2"/>
<name>A0A075WC63_ARCFL</name>
<evidence type="ECO:0000313" key="2">
    <source>
        <dbReference type="EMBL" id="AIG97122.1"/>
    </source>
</evidence>
<dbReference type="InterPro" id="IPR002934">
    <property type="entry name" value="Polymerase_NTP_transf_dom"/>
</dbReference>
<dbReference type="EMBL" id="CP006577">
    <property type="protein sequence ID" value="AIG97122.1"/>
    <property type="molecule type" value="Genomic_DNA"/>
</dbReference>
<dbReference type="InterPro" id="IPR043519">
    <property type="entry name" value="NT_sf"/>
</dbReference>
<dbReference type="Proteomes" id="UP000028501">
    <property type="component" value="Chromosome"/>
</dbReference>
<dbReference type="PANTHER" id="PTHR33933:SF1">
    <property type="entry name" value="PROTEIN ADENYLYLTRANSFERASE MNTA-RELATED"/>
    <property type="match status" value="1"/>
</dbReference>
<organism evidence="2 3">
    <name type="scientific">Archaeoglobus fulgidus DSM 8774</name>
    <dbReference type="NCBI Taxonomy" id="1344584"/>
    <lineage>
        <taxon>Archaea</taxon>
        <taxon>Methanobacteriati</taxon>
        <taxon>Methanobacteriota</taxon>
        <taxon>Archaeoglobi</taxon>
        <taxon>Archaeoglobales</taxon>
        <taxon>Archaeoglobaceae</taxon>
        <taxon>Archaeoglobus</taxon>
    </lineage>
</organism>
<proteinExistence type="predicted"/>
<dbReference type="KEGG" id="afg:AFULGI_00002960"/>
<keyword evidence="2" id="KW-0808">Transferase</keyword>
<dbReference type="PANTHER" id="PTHR33933">
    <property type="entry name" value="NUCLEOTIDYLTRANSFERASE"/>
    <property type="match status" value="1"/>
</dbReference>
<feature type="domain" description="Polymerase nucleotidyl transferase" evidence="1">
    <location>
        <begin position="7"/>
        <end position="100"/>
    </location>
</feature>
<reference evidence="2 3" key="1">
    <citation type="submission" date="2013-07" db="EMBL/GenBank/DDBJ databases">
        <title>Genome of Archaeoglobus fulgidus.</title>
        <authorList>
            <person name="Fiebig A."/>
            <person name="Birkeland N.-K."/>
        </authorList>
    </citation>
    <scope>NUCLEOTIDE SEQUENCE [LARGE SCALE GENOMIC DNA]</scope>
    <source>
        <strain evidence="2 3">DSM 8774</strain>
    </source>
</reference>
<protein>
    <submittedName>
        <fullName evidence="2">Putative nucleotidyltransferase</fullName>
    </submittedName>
</protein>
<dbReference type="Pfam" id="PF01909">
    <property type="entry name" value="NTP_transf_2"/>
    <property type="match status" value="1"/>
</dbReference>
<evidence type="ECO:0000313" key="3">
    <source>
        <dbReference type="Proteomes" id="UP000028501"/>
    </source>
</evidence>